<feature type="domain" description="Lysidine-tRNA(Ile) synthetase C-terminal" evidence="9">
    <location>
        <begin position="363"/>
        <end position="434"/>
    </location>
</feature>
<dbReference type="GO" id="GO:0032267">
    <property type="term" value="F:tRNA(Ile)-lysidine synthase activity"/>
    <property type="evidence" value="ECO:0007669"/>
    <property type="project" value="UniProtKB-EC"/>
</dbReference>
<dbReference type="Gene3D" id="3.40.50.620">
    <property type="entry name" value="HUPs"/>
    <property type="match status" value="1"/>
</dbReference>
<dbReference type="RefSeq" id="WP_406777364.1">
    <property type="nucleotide sequence ID" value="NZ_JBEWZG010000001.1"/>
</dbReference>
<dbReference type="EC" id="6.3.4.19" evidence="8"/>
<accession>A0ABW8SZX0</accession>
<comment type="catalytic activity">
    <reaction evidence="7 8">
        <text>cytidine(34) in tRNA(Ile2) + L-lysine + ATP = lysidine(34) in tRNA(Ile2) + AMP + diphosphate + H(+)</text>
        <dbReference type="Rhea" id="RHEA:43744"/>
        <dbReference type="Rhea" id="RHEA-COMP:10625"/>
        <dbReference type="Rhea" id="RHEA-COMP:10670"/>
        <dbReference type="ChEBI" id="CHEBI:15378"/>
        <dbReference type="ChEBI" id="CHEBI:30616"/>
        <dbReference type="ChEBI" id="CHEBI:32551"/>
        <dbReference type="ChEBI" id="CHEBI:33019"/>
        <dbReference type="ChEBI" id="CHEBI:82748"/>
        <dbReference type="ChEBI" id="CHEBI:83665"/>
        <dbReference type="ChEBI" id="CHEBI:456215"/>
        <dbReference type="EC" id="6.3.4.19"/>
    </reaction>
</comment>
<dbReference type="PANTHER" id="PTHR43033">
    <property type="entry name" value="TRNA(ILE)-LYSIDINE SYNTHASE-RELATED"/>
    <property type="match status" value="1"/>
</dbReference>
<gene>
    <name evidence="8 10" type="primary">tilS</name>
    <name evidence="10" type="ORF">V7S74_03435</name>
</gene>
<dbReference type="SUPFAM" id="SSF56037">
    <property type="entry name" value="PheT/TilS domain"/>
    <property type="match status" value="1"/>
</dbReference>
<dbReference type="PANTHER" id="PTHR43033:SF1">
    <property type="entry name" value="TRNA(ILE)-LYSIDINE SYNTHASE-RELATED"/>
    <property type="match status" value="1"/>
</dbReference>
<dbReference type="NCBIfam" id="TIGR02432">
    <property type="entry name" value="lysidine_TilS_N"/>
    <property type="match status" value="1"/>
</dbReference>
<dbReference type="InterPro" id="IPR012796">
    <property type="entry name" value="Lysidine-tRNA-synth_C"/>
</dbReference>
<dbReference type="InterPro" id="IPR012795">
    <property type="entry name" value="tRNA_Ile_lys_synt_N"/>
</dbReference>
<dbReference type="SMART" id="SM00977">
    <property type="entry name" value="TilS_C"/>
    <property type="match status" value="1"/>
</dbReference>
<evidence type="ECO:0000256" key="7">
    <source>
        <dbReference type="ARBA" id="ARBA00048539"/>
    </source>
</evidence>
<reference evidence="10 11" key="1">
    <citation type="submission" date="2024-07" db="EMBL/GenBank/DDBJ databases">
        <authorList>
            <person name="Pitt A."/>
            <person name="Hahn M.W."/>
        </authorList>
    </citation>
    <scope>NUCLEOTIDE SEQUENCE [LARGE SCALE GENOMIC DNA]</scope>
    <source>
        <strain evidence="10 11">2-AUSEE-184A6</strain>
    </source>
</reference>
<dbReference type="Pfam" id="PF01171">
    <property type="entry name" value="ATP_bind_3"/>
    <property type="match status" value="1"/>
</dbReference>
<proteinExistence type="inferred from homology"/>
<dbReference type="NCBIfam" id="TIGR02433">
    <property type="entry name" value="lysidine_TilS_C"/>
    <property type="match status" value="1"/>
</dbReference>
<keyword evidence="3 8" id="KW-0436">Ligase</keyword>
<evidence type="ECO:0000256" key="8">
    <source>
        <dbReference type="HAMAP-Rule" id="MF_01161"/>
    </source>
</evidence>
<comment type="similarity">
    <text evidence="8">Belongs to the tRNA(Ile)-lysidine synthase family.</text>
</comment>
<evidence type="ECO:0000256" key="3">
    <source>
        <dbReference type="ARBA" id="ARBA00022598"/>
    </source>
</evidence>
<evidence type="ECO:0000256" key="2">
    <source>
        <dbReference type="ARBA" id="ARBA00022490"/>
    </source>
</evidence>
<keyword evidence="4 8" id="KW-0819">tRNA processing</keyword>
<organism evidence="10 11">
    <name type="scientific">Aquirufa novilacunae</name>
    <dbReference type="NCBI Taxonomy" id="3139305"/>
    <lineage>
        <taxon>Bacteria</taxon>
        <taxon>Pseudomonadati</taxon>
        <taxon>Bacteroidota</taxon>
        <taxon>Cytophagia</taxon>
        <taxon>Cytophagales</taxon>
        <taxon>Flectobacillaceae</taxon>
        <taxon>Aquirufa</taxon>
    </lineage>
</organism>
<comment type="domain">
    <text evidence="8">The N-terminal region contains the highly conserved SGGXDS motif, predicted to be a P-loop motif involved in ATP binding.</text>
</comment>
<dbReference type="InterPro" id="IPR011063">
    <property type="entry name" value="TilS/TtcA_N"/>
</dbReference>
<comment type="subcellular location">
    <subcellularLocation>
        <location evidence="1 8">Cytoplasm</location>
    </subcellularLocation>
</comment>
<dbReference type="HAMAP" id="MF_01161">
    <property type="entry name" value="tRNA_Ile_lys_synt"/>
    <property type="match status" value="1"/>
</dbReference>
<keyword evidence="6 8" id="KW-0067">ATP-binding</keyword>
<keyword evidence="2 8" id="KW-0963">Cytoplasm</keyword>
<evidence type="ECO:0000256" key="1">
    <source>
        <dbReference type="ARBA" id="ARBA00004496"/>
    </source>
</evidence>
<dbReference type="EMBL" id="JBEWZG010000001">
    <property type="protein sequence ID" value="MFL0205785.1"/>
    <property type="molecule type" value="Genomic_DNA"/>
</dbReference>
<name>A0ABW8SZX0_9BACT</name>
<comment type="function">
    <text evidence="8">Ligates lysine onto the cytidine present at position 34 of the AUA codon-specific tRNA(Ile) that contains the anticodon CAU, in an ATP-dependent manner. Cytidine is converted to lysidine, thus changing the amino acid specificity of the tRNA from methionine to isoleucine.</text>
</comment>
<dbReference type="InterPro" id="IPR014729">
    <property type="entry name" value="Rossmann-like_a/b/a_fold"/>
</dbReference>
<dbReference type="CDD" id="cd01992">
    <property type="entry name" value="TilS_N"/>
    <property type="match status" value="1"/>
</dbReference>
<sequence length="448" mass="50508">MLEDFIHFVQKENLFQTDQKILVAVSGGIDSIVLSKLFSLAKFNFGIAHVNFSLRGEESLADEVFVKKFAKTLKVPYHTICFDTNAFAVQEKISTQMAARILRYQWFEEIRVKEGYDYIATGHHQLDSAETMLINLVRGSGIAGFHGIPVKSGHLIRPLSFASQEAIFDFVVSHKLAWREDSSNESTKYQRNFIRHEILPKFQELNPQFEQTLSATSAKIKGIESWLQDELQAFKNEYCTTDSAGNTCIKLPAISSKTTVLLTELLLSYHFNSASIESILHADKVGAIFESPSHSLNIDRGQWIISLKSQADYKPIVISEEDEVITIGNQELHIFIEERTADWKAITDPNVACLDADTLDFPLEIRKVQEGDWFCPLGMNQKKLISDFLTDKKVPLAIKKNTQILLSKGSVAWILGQRIDNRNKVTDKTELVAVFELKSGASDSNIKA</sequence>
<evidence type="ECO:0000256" key="6">
    <source>
        <dbReference type="ARBA" id="ARBA00022840"/>
    </source>
</evidence>
<evidence type="ECO:0000259" key="9">
    <source>
        <dbReference type="SMART" id="SM00977"/>
    </source>
</evidence>
<dbReference type="Proteomes" id="UP001623559">
    <property type="component" value="Unassembled WGS sequence"/>
</dbReference>
<evidence type="ECO:0000313" key="11">
    <source>
        <dbReference type="Proteomes" id="UP001623559"/>
    </source>
</evidence>
<evidence type="ECO:0000256" key="5">
    <source>
        <dbReference type="ARBA" id="ARBA00022741"/>
    </source>
</evidence>
<protein>
    <recommendedName>
        <fullName evidence="8">tRNA(Ile)-lysidine synthase</fullName>
        <ecNumber evidence="8">6.3.4.19</ecNumber>
    </recommendedName>
    <alternativeName>
        <fullName evidence="8">tRNA(Ile)-2-lysyl-cytidine synthase</fullName>
    </alternativeName>
    <alternativeName>
        <fullName evidence="8">tRNA(Ile)-lysidine synthetase</fullName>
    </alternativeName>
</protein>
<comment type="caution">
    <text evidence="10">The sequence shown here is derived from an EMBL/GenBank/DDBJ whole genome shotgun (WGS) entry which is preliminary data.</text>
</comment>
<dbReference type="InterPro" id="IPR012094">
    <property type="entry name" value="tRNA_Ile_lys_synt"/>
</dbReference>
<evidence type="ECO:0000256" key="4">
    <source>
        <dbReference type="ARBA" id="ARBA00022694"/>
    </source>
</evidence>
<evidence type="ECO:0000313" key="10">
    <source>
        <dbReference type="EMBL" id="MFL0205785.1"/>
    </source>
</evidence>
<feature type="binding site" evidence="8">
    <location>
        <begin position="26"/>
        <end position="31"/>
    </location>
    <ligand>
        <name>ATP</name>
        <dbReference type="ChEBI" id="CHEBI:30616"/>
    </ligand>
</feature>
<keyword evidence="5 8" id="KW-0547">Nucleotide-binding</keyword>
<dbReference type="SUPFAM" id="SSF52402">
    <property type="entry name" value="Adenine nucleotide alpha hydrolases-like"/>
    <property type="match status" value="1"/>
</dbReference>